<proteinExistence type="predicted"/>
<keyword evidence="2" id="KW-1185">Reference proteome</keyword>
<evidence type="ECO:0000313" key="2">
    <source>
        <dbReference type="Proteomes" id="UP000722625"/>
    </source>
</evidence>
<dbReference type="EMBL" id="JAGYVZ010000005">
    <property type="protein sequence ID" value="MBS7230937.1"/>
    <property type="molecule type" value="Genomic_DNA"/>
</dbReference>
<comment type="caution">
    <text evidence="1">The sequence shown here is derived from an EMBL/GenBank/DDBJ whole genome shotgun (WGS) entry which is preliminary data.</text>
</comment>
<name>A0ABS5P9J8_9FLAO</name>
<protein>
    <submittedName>
        <fullName evidence="1">Uncharacterized protein</fullName>
    </submittedName>
</protein>
<evidence type="ECO:0000313" key="1">
    <source>
        <dbReference type="EMBL" id="MBS7230937.1"/>
    </source>
</evidence>
<accession>A0ABS5P9J8</accession>
<dbReference type="Proteomes" id="UP000722625">
    <property type="component" value="Unassembled WGS sequence"/>
</dbReference>
<gene>
    <name evidence="1" type="ORF">KHA90_07860</name>
</gene>
<sequence length="69" mass="8148">MISYPRTIQINSKVFQLEKMGDEIKLSNGTRYIMMPIEQVQEIANKTFYDKGQFRTVDFLTLIITEENK</sequence>
<organism evidence="1 2">
    <name type="scientific">Flavobacterium psychroterrae</name>
    <dbReference type="NCBI Taxonomy" id="2133767"/>
    <lineage>
        <taxon>Bacteria</taxon>
        <taxon>Pseudomonadati</taxon>
        <taxon>Bacteroidota</taxon>
        <taxon>Flavobacteriia</taxon>
        <taxon>Flavobacteriales</taxon>
        <taxon>Flavobacteriaceae</taxon>
        <taxon>Flavobacterium</taxon>
    </lineage>
</organism>
<dbReference type="RefSeq" id="WP_213297283.1">
    <property type="nucleotide sequence ID" value="NZ_JAGYVZ010000005.1"/>
</dbReference>
<reference evidence="1 2" key="1">
    <citation type="journal article" date="2018" name="Int. J. Syst. Evol. Microbiol.">
        <title>Flavobacterium chryseum sp. nov. and Flavobacterium psychroterrae sp. nov., novel environmental bacteria isolated from Antarctica.</title>
        <authorList>
            <person name="Kralova S."/>
            <person name="Svec P."/>
            <person name="Busse H.J."/>
            <person name="Stankova E."/>
            <person name="Vaczi P."/>
            <person name="Sedlacek I."/>
        </authorList>
    </citation>
    <scope>NUCLEOTIDE SEQUENCE [LARGE SCALE GENOMIC DNA]</scope>
    <source>
        <strain evidence="1 2">CCM 8827</strain>
    </source>
</reference>